<dbReference type="EMBL" id="SNZP01000010">
    <property type="protein sequence ID" value="TDR76640.1"/>
    <property type="molecule type" value="Genomic_DNA"/>
</dbReference>
<evidence type="ECO:0000313" key="3">
    <source>
        <dbReference type="Proteomes" id="UP000295611"/>
    </source>
</evidence>
<gene>
    <name evidence="2" type="ORF">DFP86_11066</name>
</gene>
<feature type="region of interest" description="Disordered" evidence="1">
    <location>
        <begin position="1"/>
        <end position="23"/>
    </location>
</feature>
<dbReference type="AlphaFoldDB" id="A0A4R7B3P2"/>
<sequence>MATAVSNQPNLAPSRLQTEASSPWANGYPGARGMLNPFLLYAKIMQQAAELNQVSMEQLNDLIDAQNTLARGAGEKAAELLALQKGMANPAKDTGDLPPGIDAFFDANGLKVSAKDKDGKVVDMSLNEYLKSIGKEKGKDLSYAELDRIRSALEMAKEQASSMSNRLTAKAQTYLSNYNNAFQAASNAIKSCGENVSGIIRNCS</sequence>
<accession>A0A4R7B3P2</accession>
<evidence type="ECO:0000256" key="1">
    <source>
        <dbReference type="SAM" id="MobiDB-lite"/>
    </source>
</evidence>
<reference evidence="2 3" key="1">
    <citation type="submission" date="2019-03" db="EMBL/GenBank/DDBJ databases">
        <title>Genomic Encyclopedia of Type Strains, Phase III (KMG-III): the genomes of soil and plant-associated and newly described type strains.</title>
        <authorList>
            <person name="Whitman W."/>
        </authorList>
    </citation>
    <scope>NUCLEOTIDE SEQUENCE [LARGE SCALE GENOMIC DNA]</scope>
    <source>
        <strain evidence="2 3">CECT 8976</strain>
    </source>
</reference>
<dbReference type="RefSeq" id="WP_133681854.1">
    <property type="nucleotide sequence ID" value="NZ_SNZP01000010.1"/>
</dbReference>
<protein>
    <submittedName>
        <fullName evidence="2">EspA-like secreted protein</fullName>
    </submittedName>
</protein>
<name>A0A4R7B3P2_9NEIS</name>
<organism evidence="2 3">
    <name type="scientific">Paludibacterium purpuratum</name>
    <dbReference type="NCBI Taxonomy" id="1144873"/>
    <lineage>
        <taxon>Bacteria</taxon>
        <taxon>Pseudomonadati</taxon>
        <taxon>Pseudomonadota</taxon>
        <taxon>Betaproteobacteria</taxon>
        <taxon>Neisseriales</taxon>
        <taxon>Chromobacteriaceae</taxon>
        <taxon>Paludibacterium</taxon>
    </lineage>
</organism>
<dbReference type="Gene3D" id="1.20.1710.10">
    <property type="entry name" value="IpaD-like"/>
    <property type="match status" value="1"/>
</dbReference>
<comment type="caution">
    <text evidence="2">The sequence shown here is derived from an EMBL/GenBank/DDBJ whole genome shotgun (WGS) entry which is preliminary data.</text>
</comment>
<dbReference type="InterPro" id="IPR036708">
    <property type="entry name" value="BipD-like_sf"/>
</dbReference>
<dbReference type="Pfam" id="PF03433">
    <property type="entry name" value="EspA"/>
    <property type="match status" value="1"/>
</dbReference>
<dbReference type="InterPro" id="IPR005095">
    <property type="entry name" value="EspA"/>
</dbReference>
<proteinExistence type="predicted"/>
<keyword evidence="3" id="KW-1185">Reference proteome</keyword>
<dbReference type="Proteomes" id="UP000295611">
    <property type="component" value="Unassembled WGS sequence"/>
</dbReference>
<evidence type="ECO:0000313" key="2">
    <source>
        <dbReference type="EMBL" id="TDR76640.1"/>
    </source>
</evidence>
<dbReference type="InterPro" id="IPR035074">
    <property type="entry name" value="EspA/CesA-like"/>
</dbReference>
<dbReference type="SUPFAM" id="SSF116927">
    <property type="entry name" value="EspA/CesA-like"/>
    <property type="match status" value="1"/>
</dbReference>